<dbReference type="EMBL" id="UHDK01000001">
    <property type="protein sequence ID" value="SUM33443.1"/>
    <property type="molecule type" value="Genomic_DNA"/>
</dbReference>
<dbReference type="EMBL" id="BKAX01000003">
    <property type="protein sequence ID" value="GEQ05347.1"/>
    <property type="molecule type" value="Genomic_DNA"/>
</dbReference>
<keyword evidence="1" id="KW-0472">Membrane</keyword>
<evidence type="ECO:0000313" key="2">
    <source>
        <dbReference type="EMBL" id="GEQ05347.1"/>
    </source>
</evidence>
<keyword evidence="5" id="KW-1185">Reference proteome</keyword>
<name>A0A380FIY5_STAGA</name>
<evidence type="ECO:0000313" key="5">
    <source>
        <dbReference type="Proteomes" id="UP000321057"/>
    </source>
</evidence>
<gene>
    <name evidence="3" type="ORF">NCTC12195_02904</name>
    <name evidence="2" type="ORF">SGA02_11750</name>
</gene>
<keyword evidence="1" id="KW-1133">Transmembrane helix</keyword>
<keyword evidence="1" id="KW-0812">Transmembrane</keyword>
<evidence type="ECO:0000313" key="4">
    <source>
        <dbReference type="Proteomes" id="UP000255277"/>
    </source>
</evidence>
<evidence type="ECO:0000313" key="3">
    <source>
        <dbReference type="EMBL" id="SUM33443.1"/>
    </source>
</evidence>
<accession>A0A380FIY5</accession>
<evidence type="ECO:0008006" key="6">
    <source>
        <dbReference type="Google" id="ProtNLM"/>
    </source>
</evidence>
<dbReference type="Proteomes" id="UP000321057">
    <property type="component" value="Unassembled WGS sequence"/>
</dbReference>
<evidence type="ECO:0000256" key="1">
    <source>
        <dbReference type="SAM" id="Phobius"/>
    </source>
</evidence>
<organism evidence="3 4">
    <name type="scientific">Staphylococcus gallinarum</name>
    <dbReference type="NCBI Taxonomy" id="1293"/>
    <lineage>
        <taxon>Bacteria</taxon>
        <taxon>Bacillati</taxon>
        <taxon>Bacillota</taxon>
        <taxon>Bacilli</taxon>
        <taxon>Bacillales</taxon>
        <taxon>Staphylococcaceae</taxon>
        <taxon>Staphylococcus</taxon>
    </lineage>
</organism>
<dbReference type="Proteomes" id="UP000255277">
    <property type="component" value="Unassembled WGS sequence"/>
</dbReference>
<dbReference type="AlphaFoldDB" id="A0A380FIY5"/>
<reference evidence="3 4" key="1">
    <citation type="submission" date="2018-06" db="EMBL/GenBank/DDBJ databases">
        <authorList>
            <consortium name="Pathogen Informatics"/>
            <person name="Doyle S."/>
        </authorList>
    </citation>
    <scope>NUCLEOTIDE SEQUENCE [LARGE SCALE GENOMIC DNA]</scope>
    <source>
        <strain evidence="3 4">NCTC12195</strain>
    </source>
</reference>
<feature type="transmembrane region" description="Helical" evidence="1">
    <location>
        <begin position="12"/>
        <end position="38"/>
    </location>
</feature>
<proteinExistence type="predicted"/>
<reference evidence="2 5" key="2">
    <citation type="submission" date="2019-07" db="EMBL/GenBank/DDBJ databases">
        <title>Whole genome shotgun sequence of Staphylococcus gallinarum NBRC 109767.</title>
        <authorList>
            <person name="Hosoyama A."/>
            <person name="Uohara A."/>
            <person name="Ohji S."/>
            <person name="Ichikawa N."/>
        </authorList>
    </citation>
    <scope>NUCLEOTIDE SEQUENCE [LARGE SCALE GENOMIC DNA]</scope>
    <source>
        <strain evidence="2 5">NBRC 109767</strain>
    </source>
</reference>
<dbReference type="RefSeq" id="WP_158001719.1">
    <property type="nucleotide sequence ID" value="NZ_BKAX01000003.1"/>
</dbReference>
<sequence length="46" mass="4956">MKKVIGSITWMVVLALGMTLFLGFPIGTIIGIVLGAMISKKFTKET</sequence>
<dbReference type="GeneID" id="93844988"/>
<protein>
    <recommendedName>
        <fullName evidence="6">Glycine zipper family protein</fullName>
    </recommendedName>
</protein>